<dbReference type="InterPro" id="IPR019542">
    <property type="entry name" value="Enhancer_polycomb-like_N"/>
</dbReference>
<dbReference type="InterPro" id="IPR024943">
    <property type="entry name" value="Enhancer_polycomb"/>
</dbReference>
<evidence type="ECO:0000256" key="1">
    <source>
        <dbReference type="ARBA" id="ARBA00004123"/>
    </source>
</evidence>
<keyword evidence="4 7" id="KW-0804">Transcription</keyword>
<evidence type="ECO:0000256" key="7">
    <source>
        <dbReference type="RuleBase" id="RU361124"/>
    </source>
</evidence>
<keyword evidence="11" id="KW-1185">Reference proteome</keyword>
<dbReference type="GO" id="GO:0006357">
    <property type="term" value="P:regulation of transcription by RNA polymerase II"/>
    <property type="evidence" value="ECO:0007669"/>
    <property type="project" value="InterPro"/>
</dbReference>
<reference evidence="10 11" key="1">
    <citation type="journal article" date="2015" name="Genome Biol. Evol.">
        <title>Phylogenomic analyses indicate that early fungi evolved digesting cell walls of algal ancestors of land plants.</title>
        <authorList>
            <person name="Chang Y."/>
            <person name="Wang S."/>
            <person name="Sekimoto S."/>
            <person name="Aerts A.L."/>
            <person name="Choi C."/>
            <person name="Clum A."/>
            <person name="LaButti K.M."/>
            <person name="Lindquist E.A."/>
            <person name="Yee Ngan C."/>
            <person name="Ohm R.A."/>
            <person name="Salamov A.A."/>
            <person name="Grigoriev I.V."/>
            <person name="Spatafora J.W."/>
            <person name="Berbee M.L."/>
        </authorList>
    </citation>
    <scope>NUCLEOTIDE SEQUENCE [LARGE SCALE GENOMIC DNA]</scope>
    <source>
        <strain evidence="10 11">NRRL 28638</strain>
    </source>
</reference>
<evidence type="ECO:0000256" key="2">
    <source>
        <dbReference type="ARBA" id="ARBA00008035"/>
    </source>
</evidence>
<name>A0A137PCZ4_CONC2</name>
<evidence type="ECO:0000256" key="8">
    <source>
        <dbReference type="SAM" id="MobiDB-lite"/>
    </source>
</evidence>
<feature type="domain" description="Enhancer of polycomb-like N-terminal" evidence="9">
    <location>
        <begin position="7"/>
        <end position="147"/>
    </location>
</feature>
<proteinExistence type="inferred from homology"/>
<evidence type="ECO:0000256" key="6">
    <source>
        <dbReference type="ARBA" id="ARBA00025513"/>
    </source>
</evidence>
<dbReference type="Pfam" id="PF10513">
    <property type="entry name" value="EPL1"/>
    <property type="match status" value="1"/>
</dbReference>
<dbReference type="EMBL" id="KQ964445">
    <property type="protein sequence ID" value="KXN72863.1"/>
    <property type="molecule type" value="Genomic_DNA"/>
</dbReference>
<feature type="region of interest" description="Disordered" evidence="8">
    <location>
        <begin position="322"/>
        <end position="342"/>
    </location>
</feature>
<evidence type="ECO:0000259" key="9">
    <source>
        <dbReference type="Pfam" id="PF10513"/>
    </source>
</evidence>
<gene>
    <name evidence="10" type="ORF">CONCODRAFT_4257</name>
</gene>
<evidence type="ECO:0000256" key="3">
    <source>
        <dbReference type="ARBA" id="ARBA00023015"/>
    </source>
</evidence>
<dbReference type="OMA" id="MANDMIA"/>
<dbReference type="STRING" id="796925.A0A137PCZ4"/>
<evidence type="ECO:0000256" key="5">
    <source>
        <dbReference type="ARBA" id="ARBA00023242"/>
    </source>
</evidence>
<feature type="compositionally biased region" description="Basic residues" evidence="8">
    <location>
        <begin position="322"/>
        <end position="337"/>
    </location>
</feature>
<dbReference type="GO" id="GO:0035267">
    <property type="term" value="C:NuA4 histone acetyltransferase complex"/>
    <property type="evidence" value="ECO:0007669"/>
    <property type="project" value="InterPro"/>
</dbReference>
<evidence type="ECO:0000313" key="10">
    <source>
        <dbReference type="EMBL" id="KXN72863.1"/>
    </source>
</evidence>
<dbReference type="PANTHER" id="PTHR14898">
    <property type="entry name" value="ENHANCER OF POLYCOMB"/>
    <property type="match status" value="1"/>
</dbReference>
<keyword evidence="3 7" id="KW-0805">Transcription regulation</keyword>
<organism evidence="10 11">
    <name type="scientific">Conidiobolus coronatus (strain ATCC 28846 / CBS 209.66 / NRRL 28638)</name>
    <name type="common">Delacroixia coronata</name>
    <dbReference type="NCBI Taxonomy" id="796925"/>
    <lineage>
        <taxon>Eukaryota</taxon>
        <taxon>Fungi</taxon>
        <taxon>Fungi incertae sedis</taxon>
        <taxon>Zoopagomycota</taxon>
        <taxon>Entomophthoromycotina</taxon>
        <taxon>Entomophthoromycetes</taxon>
        <taxon>Entomophthorales</taxon>
        <taxon>Ancylistaceae</taxon>
        <taxon>Conidiobolus</taxon>
    </lineage>
</organism>
<comment type="similarity">
    <text evidence="2 7">Belongs to the enhancer of polycomb family.</text>
</comment>
<evidence type="ECO:0000256" key="4">
    <source>
        <dbReference type="ARBA" id="ARBA00023163"/>
    </source>
</evidence>
<dbReference type="GO" id="GO:0005634">
    <property type="term" value="C:nucleus"/>
    <property type="evidence" value="ECO:0007669"/>
    <property type="project" value="UniProtKB-SubCell"/>
</dbReference>
<protein>
    <recommendedName>
        <fullName evidence="7">Enhancer of polycomb-like protein</fullName>
    </recommendedName>
</protein>
<accession>A0A137PCZ4</accession>
<dbReference type="OrthoDB" id="435275at2759"/>
<dbReference type="Proteomes" id="UP000070444">
    <property type="component" value="Unassembled WGS sequence"/>
</dbReference>
<dbReference type="AlphaFoldDB" id="A0A137PCZ4"/>
<comment type="function">
    <text evidence="6">Component of the NuA4 histone acetyltransferase complex which is involved in transcriptional activation of selected genes principally by acetylation of nucleosomal histone H4 and H2A. The NuA4 complex is also involved in DNA repair. Involved in gene silencing by neighboring heterochromatin, blockage of the silencing spreading along the chromosome, and required for cell cycle progression through G2/M.</text>
</comment>
<evidence type="ECO:0000313" key="11">
    <source>
        <dbReference type="Proteomes" id="UP000070444"/>
    </source>
</evidence>
<keyword evidence="5 7" id="KW-0539">Nucleus</keyword>
<comment type="subcellular location">
    <subcellularLocation>
        <location evidence="1 7">Nucleus</location>
    </subcellularLocation>
</comment>
<sequence>MATKKMRTKRVDIDKLLPIYKEGQINLNEGGFEHRPVESVETGVEKEEEQEHHLQKVINSATDSKAQAFIPTPDASKRVKNYDQIYTKTFTSPKNYIRFTSTVEHCAGIEYCMDSRDNEWLQAHNQKSSGPKIHEDVFESVMDRIEKYADKKTTNPEDIKIFTIDTVRFELRIPDVPFAIIHEIFLYWKKRHHENLYKSISVAPHIKYQTKENSQEDSDPYICFRGRDIKPVRRTRLVDQNATIKLDNLFNTLQSSLNLIRLVKQREETRHNLIMIERDIPASKIKLNFLKRKHNWVDKKHKSLTPVSPLNDHSEYAPIEVKKHKSEHPKTKTHPRLSRPLTSHLPLGLSKPKINIPFDFKDDWGLLGLQLPYISQSESAFISPDQHTRSFQAHEIVDNQFNIPIFNRWRIGRGGRLMLDRKPALLNSFTTLPSDNANNKSFSEDSLGWVENNVNLPTPDSKQVLSYYDNPTFRKKLITGMNHIHKSSSHPLSTHWSTKYPSPN</sequence>